<reference evidence="5" key="1">
    <citation type="submission" date="2022-04" db="EMBL/GenBank/DDBJ databases">
        <title>Diverse halophilic archaea isolated from saline environments.</title>
        <authorList>
            <person name="Cui H.-L."/>
        </authorList>
    </citation>
    <scope>NUCLEOTIDE SEQUENCE</scope>
    <source>
        <strain evidence="5">XZYJT40</strain>
    </source>
</reference>
<evidence type="ECO:0000313" key="5">
    <source>
        <dbReference type="EMBL" id="UPV99997.1"/>
    </source>
</evidence>
<proteinExistence type="predicted"/>
<dbReference type="GeneID" id="72191382"/>
<dbReference type="AlphaFoldDB" id="A0A8U0IGI8"/>
<sequence length="422" mass="44834">MRRLLAVGLVVVLLVGTVPVAPVLGVLPARDATSVSTMPSTEVRDGPSTELSRTPQTLGVAENFDTVEFHITVHENGTAEWTFTYQRTLNNDTERRQFQQFASEFNNNSTRLYENFKRQARQLASAGQNATGRAMKAQHFHKEAYVGGLVNENRGIVKMSFQWTSFATAEGETVIIGDVFEGGLYIGPNQSLVVHTGTGLQFQSAQPSASAQPSGDSLVASESVTWQGEHDFIDQRPRVKFEPVEGTTTTTTAETTNSGGGNATVTTRPAGQPPSDGGGGWSLLMMFIGAVVVLLGLAAAFAYRQGDFGSFAGSTDRPDGGDGGGGAAAAGNGGTTASEPSVSDEELLTDEARVKKLLDENGGRMKQVNIVEETGWSKSKVSMLLSEMEEEGDISKLRVGRENIISLEGHEPDAAGSPLEGE</sequence>
<dbReference type="InterPro" id="IPR055769">
    <property type="entry name" value="DUF7345"/>
</dbReference>
<dbReference type="InterPro" id="IPR055767">
    <property type="entry name" value="DUF7343"/>
</dbReference>
<dbReference type="KEGG" id="haxz:M0R88_15965"/>
<protein>
    <recommendedName>
        <fullName evidence="7">HTH iclR-type domain-containing protein</fullName>
    </recommendedName>
</protein>
<feature type="transmembrane region" description="Helical" evidence="2">
    <location>
        <begin position="281"/>
        <end position="303"/>
    </location>
</feature>
<dbReference type="EMBL" id="CP096658">
    <property type="protein sequence ID" value="UPV99997.1"/>
    <property type="molecule type" value="Genomic_DNA"/>
</dbReference>
<dbReference type="RefSeq" id="WP_248654415.1">
    <property type="nucleotide sequence ID" value="NZ_CP096658.1"/>
</dbReference>
<evidence type="ECO:0000256" key="2">
    <source>
        <dbReference type="SAM" id="Phobius"/>
    </source>
</evidence>
<dbReference type="InterPro" id="IPR036390">
    <property type="entry name" value="WH_DNA-bd_sf"/>
</dbReference>
<gene>
    <name evidence="5" type="ORF">M0R88_15965</name>
</gene>
<feature type="domain" description="DUF7343" evidence="3">
    <location>
        <begin position="347"/>
        <end position="407"/>
    </location>
</feature>
<keyword evidence="6" id="KW-1185">Reference proteome</keyword>
<dbReference type="Pfam" id="PF24036">
    <property type="entry name" value="DUF7345"/>
    <property type="match status" value="1"/>
</dbReference>
<feature type="region of interest" description="Disordered" evidence="1">
    <location>
        <begin position="34"/>
        <end position="53"/>
    </location>
</feature>
<organism evidence="5 6">
    <name type="scientific">Halorussus gelatinilyticus</name>
    <dbReference type="NCBI Taxonomy" id="2937524"/>
    <lineage>
        <taxon>Archaea</taxon>
        <taxon>Methanobacteriati</taxon>
        <taxon>Methanobacteriota</taxon>
        <taxon>Stenosarchaea group</taxon>
        <taxon>Halobacteria</taxon>
        <taxon>Halobacteriales</taxon>
        <taxon>Haladaptataceae</taxon>
        <taxon>Halorussus</taxon>
    </lineage>
</organism>
<keyword evidence="2" id="KW-0472">Membrane</keyword>
<evidence type="ECO:0008006" key="7">
    <source>
        <dbReference type="Google" id="ProtNLM"/>
    </source>
</evidence>
<evidence type="ECO:0000256" key="1">
    <source>
        <dbReference type="SAM" id="MobiDB-lite"/>
    </source>
</evidence>
<evidence type="ECO:0000313" key="6">
    <source>
        <dbReference type="Proteomes" id="UP000830434"/>
    </source>
</evidence>
<keyword evidence="2" id="KW-0812">Transmembrane</keyword>
<feature type="compositionally biased region" description="Low complexity" evidence="1">
    <location>
        <begin position="245"/>
        <end position="257"/>
    </location>
</feature>
<feature type="region of interest" description="Disordered" evidence="1">
    <location>
        <begin position="314"/>
        <end position="346"/>
    </location>
</feature>
<dbReference type="Proteomes" id="UP000830434">
    <property type="component" value="Chromosome"/>
</dbReference>
<dbReference type="Pfam" id="PF24034">
    <property type="entry name" value="DUF7343"/>
    <property type="match status" value="1"/>
</dbReference>
<feature type="region of interest" description="Disordered" evidence="1">
    <location>
        <begin position="244"/>
        <end position="276"/>
    </location>
</feature>
<accession>A0A8U0IGI8</accession>
<keyword evidence="2" id="KW-1133">Transmembrane helix</keyword>
<evidence type="ECO:0000259" key="4">
    <source>
        <dbReference type="Pfam" id="PF24036"/>
    </source>
</evidence>
<feature type="domain" description="DUF7345" evidence="4">
    <location>
        <begin position="71"/>
        <end position="197"/>
    </location>
</feature>
<evidence type="ECO:0000259" key="3">
    <source>
        <dbReference type="Pfam" id="PF24034"/>
    </source>
</evidence>
<dbReference type="SUPFAM" id="SSF46785">
    <property type="entry name" value="Winged helix' DNA-binding domain"/>
    <property type="match status" value="1"/>
</dbReference>
<feature type="compositionally biased region" description="Gly residues" evidence="1">
    <location>
        <begin position="321"/>
        <end position="334"/>
    </location>
</feature>
<name>A0A8U0IGI8_9EURY</name>